<dbReference type="STRING" id="167879.CPS_2689"/>
<proteinExistence type="predicted"/>
<evidence type="ECO:0000313" key="1">
    <source>
        <dbReference type="EMBL" id="AAZ24781.1"/>
    </source>
</evidence>
<dbReference type="EMBL" id="CP000083">
    <property type="protein sequence ID" value="AAZ24781.1"/>
    <property type="molecule type" value="Genomic_DNA"/>
</dbReference>
<dbReference type="HOGENOM" id="CLU_3402966_0_0_6"/>
<dbReference type="AlphaFoldDB" id="Q480W6"/>
<gene>
    <name evidence="1" type="ordered locus">CPS_2689</name>
</gene>
<sequence length="30" mass="3447">MPLGYISAMDKNEFIIFVCIYLIDNLLIAL</sequence>
<protein>
    <submittedName>
        <fullName evidence="1">Uncharacterized protein</fullName>
    </submittedName>
</protein>
<accession>Q480W6</accession>
<organism evidence="1 2">
    <name type="scientific">Colwellia psychrerythraea (strain 34H / ATCC BAA-681)</name>
    <name type="common">Vibrio psychroerythus</name>
    <dbReference type="NCBI Taxonomy" id="167879"/>
    <lineage>
        <taxon>Bacteria</taxon>
        <taxon>Pseudomonadati</taxon>
        <taxon>Pseudomonadota</taxon>
        <taxon>Gammaproteobacteria</taxon>
        <taxon>Alteromonadales</taxon>
        <taxon>Colwelliaceae</taxon>
        <taxon>Colwellia</taxon>
    </lineage>
</organism>
<dbReference type="KEGG" id="cps:CPS_2689"/>
<evidence type="ECO:0000313" key="2">
    <source>
        <dbReference type="Proteomes" id="UP000000547"/>
    </source>
</evidence>
<reference evidence="1" key="1">
    <citation type="journal article" date="2005" name="Proc. Natl. Acad. Sci. U.S.A.">
        <title>The psychrophilic lifestyle as revealed by the genome sequence of Colwellia psychrerythraea 34H through genomic and proteomic analyses.</title>
        <authorList>
            <person name="Methe B.A."/>
            <person name="Nelson K.E."/>
            <person name="Deming J.W."/>
            <person name="Momen B."/>
            <person name="Melamud E."/>
            <person name="Zhang X."/>
            <person name="Moult J."/>
            <person name="Madupu R."/>
            <person name="Nelson W.C."/>
            <person name="Dodson R.J."/>
            <person name="Brinkac L.M."/>
            <person name="Daugherty S.C."/>
            <person name="Durkin A.S."/>
            <person name="DeBoy R.T."/>
            <person name="Kolonay J.F."/>
            <person name="Sullivan S.A."/>
            <person name="Zhou L."/>
            <person name="Davidsen T.M."/>
            <person name="Wu M."/>
            <person name="Huston A.L."/>
            <person name="Lewis M."/>
            <person name="Weaver B."/>
            <person name="Weidman J.F."/>
            <person name="Khouri H."/>
            <person name="Utterback T.R."/>
            <person name="Feldblyum T.V."/>
            <person name="Fraser C.M."/>
        </authorList>
    </citation>
    <scope>NUCLEOTIDE SEQUENCE [LARGE SCALE GENOMIC DNA]</scope>
    <source>
        <strain evidence="1">34H</strain>
    </source>
</reference>
<dbReference type="Proteomes" id="UP000000547">
    <property type="component" value="Chromosome"/>
</dbReference>
<name>Q480W6_COLP3</name>